<dbReference type="Proteomes" id="UP000867740">
    <property type="component" value="Unassembled WGS sequence"/>
</dbReference>
<name>A0A9P3TBA2_KLUIN</name>
<dbReference type="RefSeq" id="WP_047369761.1">
    <property type="nucleotide sequence ID" value="NZ_CABMNU010000005.1"/>
</dbReference>
<evidence type="ECO:0000313" key="1">
    <source>
        <dbReference type="EMBL" id="HAT3583473.1"/>
    </source>
</evidence>
<sequence length="94" mass="9874">MQTLDAICGVSATTGLMPTATGYAVVEANPGKLEQGCLVVISLYGATQFAKLMGQAFITEDGEAIEGEALEDIIVLGRVTNFVNRAGEDECPFM</sequence>
<dbReference type="AlphaFoldDB" id="A0A9P3TBA2"/>
<organism evidence="1 2">
    <name type="scientific">Kluyvera intermedia</name>
    <name type="common">Enterobacter intermedius</name>
    <dbReference type="NCBI Taxonomy" id="61648"/>
    <lineage>
        <taxon>Bacteria</taxon>
        <taxon>Pseudomonadati</taxon>
        <taxon>Pseudomonadota</taxon>
        <taxon>Gammaproteobacteria</taxon>
        <taxon>Enterobacterales</taxon>
        <taxon>Enterobacteriaceae</taxon>
        <taxon>Kluyvera</taxon>
    </lineage>
</organism>
<comment type="caution">
    <text evidence="1">The sequence shown here is derived from an EMBL/GenBank/DDBJ whole genome shotgun (WGS) entry which is preliminary data.</text>
</comment>
<reference evidence="1" key="1">
    <citation type="journal article" date="2018" name="Genome Biol.">
        <title>SKESA: strategic k-mer extension for scrupulous assemblies.</title>
        <authorList>
            <person name="Souvorov A."/>
            <person name="Agarwala R."/>
            <person name="Lipman D.J."/>
        </authorList>
    </citation>
    <scope>NUCLEOTIDE SEQUENCE</scope>
    <source>
        <strain evidence="1">CAVp300</strain>
    </source>
</reference>
<gene>
    <name evidence="1" type="ORF">I8531_003814</name>
</gene>
<proteinExistence type="predicted"/>
<accession>A0A9P3TBA2</accession>
<evidence type="ECO:0000313" key="2">
    <source>
        <dbReference type="Proteomes" id="UP000867740"/>
    </source>
</evidence>
<protein>
    <submittedName>
        <fullName evidence="1">Uncharacterized protein</fullName>
    </submittedName>
</protein>
<reference evidence="1" key="2">
    <citation type="submission" date="2020-10" db="EMBL/GenBank/DDBJ databases">
        <authorList>
            <consortium name="NCBI Pathogen Detection Project"/>
        </authorList>
    </citation>
    <scope>NUCLEOTIDE SEQUENCE</scope>
    <source>
        <strain evidence="1">CAVp300</strain>
    </source>
</reference>
<dbReference type="EMBL" id="DACSUM010000036">
    <property type="protein sequence ID" value="HAT3583473.1"/>
    <property type="molecule type" value="Genomic_DNA"/>
</dbReference>